<evidence type="ECO:0000313" key="1">
    <source>
        <dbReference type="EMBL" id="KAJ2768187.1"/>
    </source>
</evidence>
<gene>
    <name evidence="1" type="ORF">IWQ57_003640</name>
</gene>
<dbReference type="EMBL" id="JANBUJ010001238">
    <property type="protein sequence ID" value="KAJ2768187.1"/>
    <property type="molecule type" value="Genomic_DNA"/>
</dbReference>
<keyword evidence="2" id="KW-1185">Reference proteome</keyword>
<reference evidence="1" key="1">
    <citation type="submission" date="2022-07" db="EMBL/GenBank/DDBJ databases">
        <title>Phylogenomic reconstructions and comparative analyses of Kickxellomycotina fungi.</title>
        <authorList>
            <person name="Reynolds N.K."/>
            <person name="Stajich J.E."/>
            <person name="Barry K."/>
            <person name="Grigoriev I.V."/>
            <person name="Crous P."/>
            <person name="Smith M.E."/>
        </authorList>
    </citation>
    <scope>NUCLEOTIDE SEQUENCE</scope>
    <source>
        <strain evidence="1">CBS 109366</strain>
    </source>
</reference>
<name>A0ACC1JVT1_9FUNG</name>
<protein>
    <submittedName>
        <fullName evidence="1">Uncharacterized protein</fullName>
    </submittedName>
</protein>
<sequence>GAFAALLLVPGAGMGAVIVSNVIAAQACTDARFIATVTPICEFFLSIGGVIGVAVFGAVHRNKLSAIIAAAAAGETPAIRALLDEARRDVSVIHTDGVPEYVRAVVTRSYAASLGQALWAVLPFIGLALLLALALEQTPAPATPEIPLEQIDDV</sequence>
<evidence type="ECO:0000313" key="2">
    <source>
        <dbReference type="Proteomes" id="UP001140234"/>
    </source>
</evidence>
<accession>A0ACC1JVT1</accession>
<proteinExistence type="predicted"/>
<organism evidence="1 2">
    <name type="scientific">Coemansia nantahalensis</name>
    <dbReference type="NCBI Taxonomy" id="2789366"/>
    <lineage>
        <taxon>Eukaryota</taxon>
        <taxon>Fungi</taxon>
        <taxon>Fungi incertae sedis</taxon>
        <taxon>Zoopagomycota</taxon>
        <taxon>Kickxellomycotina</taxon>
        <taxon>Kickxellomycetes</taxon>
        <taxon>Kickxellales</taxon>
        <taxon>Kickxellaceae</taxon>
        <taxon>Coemansia</taxon>
    </lineage>
</organism>
<dbReference type="Proteomes" id="UP001140234">
    <property type="component" value="Unassembled WGS sequence"/>
</dbReference>
<comment type="caution">
    <text evidence="1">The sequence shown here is derived from an EMBL/GenBank/DDBJ whole genome shotgun (WGS) entry which is preliminary data.</text>
</comment>
<feature type="non-terminal residue" evidence="1">
    <location>
        <position position="1"/>
    </location>
</feature>